<evidence type="ECO:0000256" key="12">
    <source>
        <dbReference type="SAM" id="Coils"/>
    </source>
</evidence>
<dbReference type="InterPro" id="IPR018164">
    <property type="entry name" value="Ala-tRNA-synth_IIc_N"/>
</dbReference>
<dbReference type="AlphaFoldDB" id="A0A0G3EA49"/>
<keyword evidence="2 11" id="KW-0820">tRNA-binding</keyword>
<dbReference type="GO" id="GO:0000049">
    <property type="term" value="F:tRNA binding"/>
    <property type="evidence" value="ECO:0007669"/>
    <property type="project" value="UniProtKB-KW"/>
</dbReference>
<evidence type="ECO:0000259" key="14">
    <source>
        <dbReference type="PROSITE" id="PS50860"/>
    </source>
</evidence>
<dbReference type="KEGG" id="vbl:L21SP4_00026"/>
<dbReference type="PRINTS" id="PR00980">
    <property type="entry name" value="TRNASYNTHALA"/>
</dbReference>
<feature type="region of interest" description="Disordered" evidence="13">
    <location>
        <begin position="830"/>
        <end position="852"/>
    </location>
</feature>
<evidence type="ECO:0000313" key="15">
    <source>
        <dbReference type="EMBL" id="AKJ63316.1"/>
    </source>
</evidence>
<dbReference type="InterPro" id="IPR009000">
    <property type="entry name" value="Transl_B-barrel_sf"/>
</dbReference>
<comment type="subcellular location">
    <subcellularLocation>
        <location evidence="11">Cytoplasm</location>
    </subcellularLocation>
</comment>
<dbReference type="InterPro" id="IPR018163">
    <property type="entry name" value="Thr/Ala-tRNA-synth_IIc_edit"/>
</dbReference>
<dbReference type="Pfam" id="PF02272">
    <property type="entry name" value="DHHA1"/>
    <property type="match status" value="1"/>
</dbReference>
<keyword evidence="4 11" id="KW-0479">Metal-binding</keyword>
<keyword evidence="9 11" id="KW-0648">Protein biosynthesis</keyword>
<sequence length="868" mass="96721">MMTSAEIRASFFDFFREKGHAIVPSAPVVLPTDPTLLFVNAGMNPFKDLFLGQRETKDTRVADTQKCIRVSGKHNDLEEVGRDTYHHTFFEMLGNWSFGDYYKREAIQWAWELLTEVWGLDKNRLWATVFRSDDEAAALWEELTDLDPAHILRFDEKDNFWEMGETGPCGPCSEIHYDATPGGDAPAEAVNAGRPDVIEIWNLVFIQHNRRADGTLEDLAVKHIDTGMGFERITAVLQGKSSNYDTDIFAPLIEKLKSLSGKDYEGEHAVAMRVAADHVRTLSVAIADGVLPSNDGRGYVLRRLLRRAVRYGRTLGFDRPFLGELFPVVESQFAKIFPEIRENRKAVLRALKAEEESFLKTLDRGIALFEDTALKLEREGFKDFPGEEAFKLYDTYGFPVDLTALMASERGFTLDENRFRELMDEQRARARAASKAGGGEEDERVSEWTARGLASAFTGYESHQTETTVLEVPDRETVLLAETPFYAESGGQLADLGWIRSEDAEFEVHDAVRPAEGLIVHHGRFTRGGFKPGDRVTAAIDHERRQRLRRHHTATHLLHRALRECVDASIRQAGSMVAPDRLRFDFNYFESVDAQMLREIEARVNAWVIADTPVETYELPFREVREREDITAVFDEKYGDTVRVVDVDGVSRELCGGTHVGRTGEIGLFRIVAESSVASGIRRIEAACGMGAWSLARDEHEILSRLSTGLGVPAAELPERVDALQTRCKRLEKELREQRKKDAAADLDAILQQRTEVEGVPLIAAFMGELPMDALRHAQDNLRHRFESGVIVLGSHSGGKACFTASASRECTDRGVHAGNLLGTVAKIAKGGGGGKPDRAQAGGKDPSKVDDAIGAVPEALRSMLSQS</sequence>
<dbReference type="FunFam" id="3.10.310.40:FF:000001">
    <property type="entry name" value="Alanine--tRNA ligase"/>
    <property type="match status" value="1"/>
</dbReference>
<dbReference type="GO" id="GO:0005524">
    <property type="term" value="F:ATP binding"/>
    <property type="evidence" value="ECO:0007669"/>
    <property type="project" value="UniProtKB-UniRule"/>
</dbReference>
<dbReference type="Gene3D" id="3.30.54.20">
    <property type="match status" value="1"/>
</dbReference>
<feature type="binding site" evidence="11">
    <location>
        <position position="552"/>
    </location>
    <ligand>
        <name>Zn(2+)</name>
        <dbReference type="ChEBI" id="CHEBI:29105"/>
    </ligand>
</feature>
<keyword evidence="7 11" id="KW-0067">ATP-binding</keyword>
<dbReference type="SUPFAM" id="SSF55681">
    <property type="entry name" value="Class II aaRS and biotin synthetases"/>
    <property type="match status" value="1"/>
</dbReference>
<dbReference type="Gene3D" id="6.10.250.550">
    <property type="match status" value="1"/>
</dbReference>
<dbReference type="SUPFAM" id="SSF101353">
    <property type="entry name" value="Putative anticodon-binding domain of alanyl-tRNA synthetase (AlaRS)"/>
    <property type="match status" value="1"/>
</dbReference>
<feature type="domain" description="Alanyl-transfer RNA synthetases family profile" evidence="14">
    <location>
        <begin position="2"/>
        <end position="698"/>
    </location>
</feature>
<organism evidence="15 16">
    <name type="scientific">Kiritimatiella glycovorans</name>
    <dbReference type="NCBI Taxonomy" id="1307763"/>
    <lineage>
        <taxon>Bacteria</taxon>
        <taxon>Pseudomonadati</taxon>
        <taxon>Kiritimatiellota</taxon>
        <taxon>Kiritimatiellia</taxon>
        <taxon>Kiritimatiellales</taxon>
        <taxon>Kiritimatiellaceae</taxon>
        <taxon>Kiritimatiella</taxon>
    </lineage>
</organism>
<dbReference type="InterPro" id="IPR023033">
    <property type="entry name" value="Ala_tRNA_ligase_euk/bac"/>
</dbReference>
<reference evidence="16" key="1">
    <citation type="submission" date="2015-02" db="EMBL/GenBank/DDBJ databases">
        <title>Description and complete genome sequence of the first cultured representative of the subdivision 5 of the Verrucomicrobia phylum.</title>
        <authorList>
            <person name="Spring S."/>
            <person name="Bunk B."/>
            <person name="Sproer C."/>
            <person name="Klenk H.-P."/>
        </authorList>
    </citation>
    <scope>NUCLEOTIDE SEQUENCE [LARGE SCALE GENOMIC DNA]</scope>
    <source>
        <strain evidence="16">L21-Fru-AB</strain>
    </source>
</reference>
<dbReference type="SMART" id="SM00863">
    <property type="entry name" value="tRNA_SAD"/>
    <property type="match status" value="1"/>
</dbReference>
<dbReference type="Gene3D" id="3.10.310.40">
    <property type="match status" value="1"/>
</dbReference>
<proteinExistence type="inferred from homology"/>
<evidence type="ECO:0000256" key="2">
    <source>
        <dbReference type="ARBA" id="ARBA00022555"/>
    </source>
</evidence>
<evidence type="ECO:0000256" key="11">
    <source>
        <dbReference type="HAMAP-Rule" id="MF_00036"/>
    </source>
</evidence>
<dbReference type="EMBL" id="CP010904">
    <property type="protein sequence ID" value="AKJ63316.1"/>
    <property type="molecule type" value="Genomic_DNA"/>
</dbReference>
<keyword evidence="5 11" id="KW-0547">Nucleotide-binding</keyword>
<keyword evidence="6 11" id="KW-0862">Zinc</keyword>
<keyword evidence="10 11" id="KW-0030">Aminoacyl-tRNA synthetase</keyword>
<comment type="catalytic activity">
    <reaction evidence="11">
        <text>tRNA(Ala) + L-alanine + ATP = L-alanyl-tRNA(Ala) + AMP + diphosphate</text>
        <dbReference type="Rhea" id="RHEA:12540"/>
        <dbReference type="Rhea" id="RHEA-COMP:9657"/>
        <dbReference type="Rhea" id="RHEA-COMP:9923"/>
        <dbReference type="ChEBI" id="CHEBI:30616"/>
        <dbReference type="ChEBI" id="CHEBI:33019"/>
        <dbReference type="ChEBI" id="CHEBI:57972"/>
        <dbReference type="ChEBI" id="CHEBI:78442"/>
        <dbReference type="ChEBI" id="CHEBI:78497"/>
        <dbReference type="ChEBI" id="CHEBI:456215"/>
        <dbReference type="EC" id="6.1.1.7"/>
    </reaction>
</comment>
<dbReference type="PROSITE" id="PS50860">
    <property type="entry name" value="AA_TRNA_LIGASE_II_ALA"/>
    <property type="match status" value="1"/>
</dbReference>
<dbReference type="GO" id="GO:0002161">
    <property type="term" value="F:aminoacyl-tRNA deacylase activity"/>
    <property type="evidence" value="ECO:0007669"/>
    <property type="project" value="TreeGrafter"/>
</dbReference>
<evidence type="ECO:0000256" key="10">
    <source>
        <dbReference type="ARBA" id="ARBA00023146"/>
    </source>
</evidence>
<dbReference type="GO" id="GO:0006419">
    <property type="term" value="P:alanyl-tRNA aminoacylation"/>
    <property type="evidence" value="ECO:0007669"/>
    <property type="project" value="UniProtKB-UniRule"/>
</dbReference>
<comment type="cofactor">
    <cofactor evidence="11">
        <name>Zn(2+)</name>
        <dbReference type="ChEBI" id="CHEBI:29105"/>
    </cofactor>
    <text evidence="11">Binds 1 zinc ion per subunit.</text>
</comment>
<keyword evidence="16" id="KW-1185">Reference proteome</keyword>
<comment type="function">
    <text evidence="11">Catalyzes the attachment of alanine to tRNA(Ala) in a two-step reaction: alanine is first activated by ATP to form Ala-AMP and then transferred to the acceptor end of tRNA(Ala). Also edits incorrectly charged Ser-tRNA(Ala) and Gly-tRNA(Ala) via its editing domain.</text>
</comment>
<comment type="similarity">
    <text evidence="1 11">Belongs to the class-II aminoacyl-tRNA synthetase family.</text>
</comment>
<dbReference type="FunFam" id="3.30.980.10:FF:000004">
    <property type="entry name" value="Alanine--tRNA ligase, cytoplasmic"/>
    <property type="match status" value="1"/>
</dbReference>
<evidence type="ECO:0000256" key="7">
    <source>
        <dbReference type="ARBA" id="ARBA00022840"/>
    </source>
</evidence>
<accession>A0A0G3EA49</accession>
<dbReference type="NCBIfam" id="TIGR00344">
    <property type="entry name" value="alaS"/>
    <property type="match status" value="1"/>
</dbReference>
<reference evidence="15 16" key="2">
    <citation type="journal article" date="2016" name="ISME J.">
        <title>Characterization of the first cultured representative of Verrucomicrobia subdivision 5 indicates the proposal of a novel phylum.</title>
        <authorList>
            <person name="Spring S."/>
            <person name="Bunk B."/>
            <person name="Sproer C."/>
            <person name="Schumann P."/>
            <person name="Rohde M."/>
            <person name="Tindall B.J."/>
            <person name="Klenk H.P."/>
        </authorList>
    </citation>
    <scope>NUCLEOTIDE SEQUENCE [LARGE SCALE GENOMIC DNA]</scope>
    <source>
        <strain evidence="15 16">L21-Fru-AB</strain>
    </source>
</reference>
<evidence type="ECO:0000256" key="9">
    <source>
        <dbReference type="ARBA" id="ARBA00022917"/>
    </source>
</evidence>
<feature type="binding site" evidence="11">
    <location>
        <position position="655"/>
    </location>
    <ligand>
        <name>Zn(2+)</name>
        <dbReference type="ChEBI" id="CHEBI:29105"/>
    </ligand>
</feature>
<dbReference type="SUPFAM" id="SSF55186">
    <property type="entry name" value="ThrRS/AlaRS common domain"/>
    <property type="match status" value="1"/>
</dbReference>
<dbReference type="FunFam" id="3.30.930.10:FF:000004">
    <property type="entry name" value="Alanine--tRNA ligase"/>
    <property type="match status" value="1"/>
</dbReference>
<dbReference type="PATRIC" id="fig|1609981.3.peg.28"/>
<name>A0A0G3EA49_9BACT</name>
<dbReference type="CDD" id="cd00673">
    <property type="entry name" value="AlaRS_core"/>
    <property type="match status" value="1"/>
</dbReference>
<keyword evidence="11" id="KW-0963">Cytoplasm</keyword>
<dbReference type="Proteomes" id="UP000035268">
    <property type="component" value="Chromosome"/>
</dbReference>
<protein>
    <recommendedName>
        <fullName evidence="11">Alanine--tRNA ligase</fullName>
        <ecNumber evidence="11">6.1.1.7</ecNumber>
    </recommendedName>
    <alternativeName>
        <fullName evidence="11">Alanyl-tRNA synthetase</fullName>
        <shortName evidence="11">AlaRS</shortName>
    </alternativeName>
</protein>
<dbReference type="InterPro" id="IPR050058">
    <property type="entry name" value="Ala-tRNA_ligase"/>
</dbReference>
<evidence type="ECO:0000313" key="16">
    <source>
        <dbReference type="Proteomes" id="UP000035268"/>
    </source>
</evidence>
<evidence type="ECO:0000256" key="3">
    <source>
        <dbReference type="ARBA" id="ARBA00022598"/>
    </source>
</evidence>
<feature type="binding site" evidence="11">
    <location>
        <position position="556"/>
    </location>
    <ligand>
        <name>Zn(2+)</name>
        <dbReference type="ChEBI" id="CHEBI:29105"/>
    </ligand>
</feature>
<keyword evidence="8 11" id="KW-0694">RNA-binding</keyword>
<dbReference type="Pfam" id="PF07973">
    <property type="entry name" value="tRNA_SAD"/>
    <property type="match status" value="1"/>
</dbReference>
<dbReference type="InterPro" id="IPR002318">
    <property type="entry name" value="Ala-tRNA-lgiase_IIc"/>
</dbReference>
<dbReference type="InterPro" id="IPR018162">
    <property type="entry name" value="Ala-tRNA-ligase_IIc_anticod-bd"/>
</dbReference>
<dbReference type="GO" id="GO:0005829">
    <property type="term" value="C:cytosol"/>
    <property type="evidence" value="ECO:0007669"/>
    <property type="project" value="TreeGrafter"/>
</dbReference>
<keyword evidence="12" id="KW-0175">Coiled coil</keyword>
<dbReference type="Gene3D" id="3.30.930.10">
    <property type="entry name" value="Bira Bifunctional Protein, Domain 2"/>
    <property type="match status" value="1"/>
</dbReference>
<dbReference type="RefSeq" id="WP_074041292.1">
    <property type="nucleotide sequence ID" value="NZ_CP010904.1"/>
</dbReference>
<dbReference type="PANTHER" id="PTHR11777">
    <property type="entry name" value="ALANYL-TRNA SYNTHETASE"/>
    <property type="match status" value="1"/>
</dbReference>
<dbReference type="InterPro" id="IPR045864">
    <property type="entry name" value="aa-tRNA-synth_II/BPL/LPL"/>
</dbReference>
<feature type="binding site" evidence="11">
    <location>
        <position position="659"/>
    </location>
    <ligand>
        <name>Zn(2+)</name>
        <dbReference type="ChEBI" id="CHEBI:29105"/>
    </ligand>
</feature>
<comment type="domain">
    <text evidence="11">Consists of three domains; the N-terminal catalytic domain, the editing domain and the C-terminal C-Ala domain. The editing domain removes incorrectly charged amino acids, while the C-Ala domain, along with tRNA(Ala), serves as a bridge to cooperatively bring together the editing and aminoacylation centers thus stimulating deacylation of misacylated tRNAs.</text>
</comment>
<dbReference type="STRING" id="1307763.L21SP4_00026"/>
<evidence type="ECO:0000256" key="4">
    <source>
        <dbReference type="ARBA" id="ARBA00022723"/>
    </source>
</evidence>
<gene>
    <name evidence="11 15" type="primary">alaS</name>
    <name evidence="15" type="ORF">L21SP4_00026</name>
</gene>
<dbReference type="PANTHER" id="PTHR11777:SF9">
    <property type="entry name" value="ALANINE--TRNA LIGASE, CYTOPLASMIC"/>
    <property type="match status" value="1"/>
</dbReference>
<evidence type="ECO:0000256" key="1">
    <source>
        <dbReference type="ARBA" id="ARBA00008226"/>
    </source>
</evidence>
<dbReference type="EC" id="6.1.1.7" evidence="11"/>
<dbReference type="OrthoDB" id="9803884at2"/>
<dbReference type="InterPro" id="IPR018165">
    <property type="entry name" value="Ala-tRNA-synth_IIc_core"/>
</dbReference>
<evidence type="ECO:0000256" key="8">
    <source>
        <dbReference type="ARBA" id="ARBA00022884"/>
    </source>
</evidence>
<evidence type="ECO:0000256" key="6">
    <source>
        <dbReference type="ARBA" id="ARBA00022833"/>
    </source>
</evidence>
<dbReference type="InterPro" id="IPR012947">
    <property type="entry name" value="tRNA_SAD"/>
</dbReference>
<dbReference type="Pfam" id="PF01411">
    <property type="entry name" value="tRNA-synt_2c"/>
    <property type="match status" value="1"/>
</dbReference>
<dbReference type="Gene3D" id="2.40.30.130">
    <property type="match status" value="1"/>
</dbReference>
<evidence type="ECO:0000256" key="13">
    <source>
        <dbReference type="SAM" id="MobiDB-lite"/>
    </source>
</evidence>
<evidence type="ECO:0000256" key="5">
    <source>
        <dbReference type="ARBA" id="ARBA00022741"/>
    </source>
</evidence>
<keyword evidence="3 11" id="KW-0436">Ligase</keyword>
<dbReference type="SUPFAM" id="SSF50447">
    <property type="entry name" value="Translation proteins"/>
    <property type="match status" value="1"/>
</dbReference>
<dbReference type="GO" id="GO:0004813">
    <property type="term" value="F:alanine-tRNA ligase activity"/>
    <property type="evidence" value="ECO:0007669"/>
    <property type="project" value="UniProtKB-UniRule"/>
</dbReference>
<dbReference type="HAMAP" id="MF_00036_B">
    <property type="entry name" value="Ala_tRNA_synth_B"/>
    <property type="match status" value="1"/>
</dbReference>
<dbReference type="Gene3D" id="3.30.980.10">
    <property type="entry name" value="Threonyl-trna Synthetase, Chain A, domain 2"/>
    <property type="match status" value="1"/>
</dbReference>
<dbReference type="InterPro" id="IPR003156">
    <property type="entry name" value="DHHA1_dom"/>
</dbReference>
<dbReference type="GO" id="GO:0008270">
    <property type="term" value="F:zinc ion binding"/>
    <property type="evidence" value="ECO:0007669"/>
    <property type="project" value="UniProtKB-UniRule"/>
</dbReference>
<feature type="coiled-coil region" evidence="12">
    <location>
        <begin position="714"/>
        <end position="748"/>
    </location>
</feature>